<dbReference type="EMBL" id="CAEY01002007">
    <property type="status" value="NOT_ANNOTATED_CDS"/>
    <property type="molecule type" value="Genomic_DNA"/>
</dbReference>
<dbReference type="Proteomes" id="UP000015104">
    <property type="component" value="Unassembled WGS sequence"/>
</dbReference>
<feature type="compositionally biased region" description="Low complexity" evidence="2">
    <location>
        <begin position="316"/>
        <end position="327"/>
    </location>
</feature>
<gene>
    <name evidence="3" type="primary">107363294</name>
</gene>
<name>T1KCZ6_TETUR</name>
<feature type="region of interest" description="Disordered" evidence="2">
    <location>
        <begin position="30"/>
        <end position="69"/>
    </location>
</feature>
<feature type="region of interest" description="Disordered" evidence="2">
    <location>
        <begin position="261"/>
        <end position="358"/>
    </location>
</feature>
<feature type="compositionally biased region" description="Low complexity" evidence="2">
    <location>
        <begin position="120"/>
        <end position="132"/>
    </location>
</feature>
<dbReference type="EnsemblMetazoa" id="tetur09g01140.1">
    <property type="protein sequence ID" value="tetur09g01140.1"/>
    <property type="gene ID" value="tetur09g01140"/>
</dbReference>
<feature type="compositionally biased region" description="Polar residues" evidence="2">
    <location>
        <begin position="30"/>
        <end position="48"/>
    </location>
</feature>
<keyword evidence="4" id="KW-1185">Reference proteome</keyword>
<evidence type="ECO:0000256" key="2">
    <source>
        <dbReference type="SAM" id="MobiDB-lite"/>
    </source>
</evidence>
<keyword evidence="1" id="KW-0175">Coiled coil</keyword>
<dbReference type="HOGENOM" id="CLU_448595_0_0_1"/>
<accession>T1KCZ6</accession>
<organism evidence="3 4">
    <name type="scientific">Tetranychus urticae</name>
    <name type="common">Two-spotted spider mite</name>
    <dbReference type="NCBI Taxonomy" id="32264"/>
    <lineage>
        <taxon>Eukaryota</taxon>
        <taxon>Metazoa</taxon>
        <taxon>Ecdysozoa</taxon>
        <taxon>Arthropoda</taxon>
        <taxon>Chelicerata</taxon>
        <taxon>Arachnida</taxon>
        <taxon>Acari</taxon>
        <taxon>Acariformes</taxon>
        <taxon>Trombidiformes</taxon>
        <taxon>Prostigmata</taxon>
        <taxon>Eleutherengona</taxon>
        <taxon>Raphignathae</taxon>
        <taxon>Tetranychoidea</taxon>
        <taxon>Tetranychidae</taxon>
        <taxon>Tetranychus</taxon>
    </lineage>
</organism>
<protein>
    <submittedName>
        <fullName evidence="3">Uncharacterized protein</fullName>
    </submittedName>
</protein>
<feature type="region of interest" description="Disordered" evidence="2">
    <location>
        <begin position="92"/>
        <end position="138"/>
    </location>
</feature>
<reference evidence="3" key="2">
    <citation type="submission" date="2015-06" db="UniProtKB">
        <authorList>
            <consortium name="EnsemblMetazoa"/>
        </authorList>
    </citation>
    <scope>IDENTIFICATION</scope>
</reference>
<evidence type="ECO:0000313" key="3">
    <source>
        <dbReference type="EnsemblMetazoa" id="tetur09g01140.1"/>
    </source>
</evidence>
<reference evidence="4" key="1">
    <citation type="submission" date="2011-08" db="EMBL/GenBank/DDBJ databases">
        <authorList>
            <person name="Rombauts S."/>
        </authorList>
    </citation>
    <scope>NUCLEOTIDE SEQUENCE</scope>
    <source>
        <strain evidence="4">London</strain>
    </source>
</reference>
<dbReference type="OrthoDB" id="10370118at2759"/>
<dbReference type="OMA" id="NDPCICA"/>
<dbReference type="AlphaFoldDB" id="T1KCZ6"/>
<dbReference type="KEGG" id="tut:107363294"/>
<evidence type="ECO:0000313" key="4">
    <source>
        <dbReference type="Proteomes" id="UP000015104"/>
    </source>
</evidence>
<sequence length="609" mass="68953">MESFGLSPDKVEKLYHQALRLNQLTYQNNYNPVNKTNGSDSNKIASRSTLDKSKSAVTQAMSRSDPYPPMFDQSLREWEVFKYGDDYGFKDLPTSEPCTSSPKNTNQDSIEQNSENRLASSNSSDLQSSGDHSTVEDDGFNPDFISVLDNAEVIGEKFVKEIQSMKKLFSSNDTFKNQFEKIFCSLRREKIKLEIDLLQAKRCIESLKNQLVIVQEEADQCRRELDEERSSSNARMSKMVRRYTETKNLLEKAHKQLAIRRSNISKENLKSNNHQNPPVETKPVKENGEPMEDTAGSPESCEEAQDDSTRSRNGKSPVSSSSMDMNSGINGDCDPSKEENDLSNGFHPLNLTSNGPTEPFEVTTEEMGLDTLPSEANDPCICAAIVVTKGRIILHNLKRSEYLATIYEYRKFRPEFTKRQGLPLDPSEEEYDFVNMLPGPWFNSNIDGWFIGNETPEEKNKPHPRLPDYILLEGLVPVEKALYVQNVVMKEDVKHATQVASVLVRRVLPDVYVRNALLSGNTLKDEYPPAKCFIESLANGLPLGVGYRRFLAIQAHAFRVIGKYGPLSYIEIQAVRTTISKCLKERRRDDRRSGLKRKRSVTVLPFTGV</sequence>
<feature type="compositionally biased region" description="Polar residues" evidence="2">
    <location>
        <begin position="96"/>
        <end position="119"/>
    </location>
</feature>
<evidence type="ECO:0000256" key="1">
    <source>
        <dbReference type="SAM" id="Coils"/>
    </source>
</evidence>
<feature type="coiled-coil region" evidence="1">
    <location>
        <begin position="190"/>
        <end position="231"/>
    </location>
</feature>
<proteinExistence type="predicted"/>